<name>A0A0B4F0E8_METAF</name>
<dbReference type="AlphaFoldDB" id="A0A0B4F0E8"/>
<dbReference type="HOGENOM" id="CLU_1619416_0_0_1"/>
<comment type="caution">
    <text evidence="2">The sequence shown here is derived from an EMBL/GenBank/DDBJ whole genome shotgun (WGS) entry which is preliminary data.</text>
</comment>
<evidence type="ECO:0000256" key="1">
    <source>
        <dbReference type="SAM" id="MobiDB-lite"/>
    </source>
</evidence>
<organism evidence="2 3">
    <name type="scientific">Metarhizium anisopliae (strain ARSEF 549)</name>
    <dbReference type="NCBI Taxonomy" id="3151832"/>
    <lineage>
        <taxon>Eukaryota</taxon>
        <taxon>Fungi</taxon>
        <taxon>Dikarya</taxon>
        <taxon>Ascomycota</taxon>
        <taxon>Pezizomycotina</taxon>
        <taxon>Sordariomycetes</taxon>
        <taxon>Hypocreomycetidae</taxon>
        <taxon>Hypocreales</taxon>
        <taxon>Clavicipitaceae</taxon>
        <taxon>Metarhizium</taxon>
    </lineage>
</organism>
<reference evidence="2 3" key="1">
    <citation type="journal article" date="2014" name="Proc. Natl. Acad. Sci. U.S.A.">
        <title>Trajectory and genomic determinants of fungal-pathogen speciation and host adaptation.</title>
        <authorList>
            <person name="Hu X."/>
            <person name="Xiao G."/>
            <person name="Zheng P."/>
            <person name="Shang Y."/>
            <person name="Su Y."/>
            <person name="Zhang X."/>
            <person name="Liu X."/>
            <person name="Zhan S."/>
            <person name="St Leger R.J."/>
            <person name="Wang C."/>
        </authorList>
    </citation>
    <scope>NUCLEOTIDE SEQUENCE [LARGE SCALE GENOMIC DNA]</scope>
    <source>
        <strain evidence="2 3">ARSEF 549</strain>
    </source>
</reference>
<feature type="compositionally biased region" description="Polar residues" evidence="1">
    <location>
        <begin position="61"/>
        <end position="76"/>
    </location>
</feature>
<evidence type="ECO:0000313" key="2">
    <source>
        <dbReference type="EMBL" id="KID67660.1"/>
    </source>
</evidence>
<feature type="compositionally biased region" description="Polar residues" evidence="1">
    <location>
        <begin position="41"/>
        <end position="51"/>
    </location>
</feature>
<dbReference type="VEuPathDB" id="FungiDB:MAN_04418"/>
<keyword evidence="3" id="KW-1185">Reference proteome</keyword>
<accession>A0A0B4F0E8</accession>
<dbReference type="Proteomes" id="UP000031186">
    <property type="component" value="Unassembled WGS sequence"/>
</dbReference>
<proteinExistence type="predicted"/>
<gene>
    <name evidence="2" type="ORF">MAN_04418</name>
</gene>
<feature type="compositionally biased region" description="Low complexity" evidence="1">
    <location>
        <begin position="96"/>
        <end position="107"/>
    </location>
</feature>
<dbReference type="EMBL" id="AZNF01000004">
    <property type="protein sequence ID" value="KID67660.1"/>
    <property type="molecule type" value="Genomic_DNA"/>
</dbReference>
<feature type="region of interest" description="Disordered" evidence="1">
    <location>
        <begin position="1"/>
        <end position="129"/>
    </location>
</feature>
<feature type="compositionally biased region" description="Polar residues" evidence="1">
    <location>
        <begin position="1"/>
        <end position="21"/>
    </location>
</feature>
<protein>
    <submittedName>
        <fullName evidence="2">Uncharacterized protein</fullName>
    </submittedName>
</protein>
<evidence type="ECO:0000313" key="3">
    <source>
        <dbReference type="Proteomes" id="UP000031186"/>
    </source>
</evidence>
<feature type="non-terminal residue" evidence="2">
    <location>
        <position position="1"/>
    </location>
</feature>
<sequence>METVMQHENQSSPPRTTSIGTSCPADYTHQPILPPHDHEQTGQSRTAQHLTTCMGAHSRHQPSGTKQPSQANNVNSKKVLAPKVPHADPTPPRSITTTHTPANTTRTAGRPDHKSQQPRGTREPLGGAGVGRLAPILAALFRNPVLTPGEERRKMPRWGFPPQI</sequence>